<dbReference type="GO" id="GO:0006797">
    <property type="term" value="P:polyphosphate metabolic process"/>
    <property type="evidence" value="ECO:0007669"/>
    <property type="project" value="InterPro"/>
</dbReference>
<dbReference type="AlphaFoldDB" id="A0A841EL68"/>
<evidence type="ECO:0000259" key="4">
    <source>
        <dbReference type="Pfam" id="PF03976"/>
    </source>
</evidence>
<dbReference type="PANTHER" id="PTHR34383">
    <property type="entry name" value="POLYPHOSPHATE:AMP PHOSPHOTRANSFERASE-RELATED"/>
    <property type="match status" value="1"/>
</dbReference>
<dbReference type="Proteomes" id="UP000524404">
    <property type="component" value="Unassembled WGS sequence"/>
</dbReference>
<feature type="domain" description="Polyphosphate kinase-2-related" evidence="4">
    <location>
        <begin position="32"/>
        <end position="268"/>
    </location>
</feature>
<dbReference type="InterPro" id="IPR022300">
    <property type="entry name" value="PPK2-rel_1"/>
</dbReference>
<dbReference type="EMBL" id="JACHKT010000004">
    <property type="protein sequence ID" value="MBB6002149.1"/>
    <property type="molecule type" value="Genomic_DNA"/>
</dbReference>
<name>A0A841EL68_9BACT</name>
<dbReference type="NCBIfam" id="TIGR03709">
    <property type="entry name" value="PPK2_rel_1"/>
    <property type="match status" value="1"/>
</dbReference>
<comment type="caution">
    <text evidence="5">The sequence shown here is derived from an EMBL/GenBank/DDBJ whole genome shotgun (WGS) entry which is preliminary data.</text>
</comment>
<dbReference type="SUPFAM" id="SSF52540">
    <property type="entry name" value="P-loop containing nucleoside triphosphate hydrolases"/>
    <property type="match status" value="1"/>
</dbReference>
<proteinExistence type="inferred from homology"/>
<dbReference type="PANTHER" id="PTHR34383:SF3">
    <property type="entry name" value="POLYPHOSPHATE:AMP PHOSPHOTRANSFERASE"/>
    <property type="match status" value="1"/>
</dbReference>
<comment type="similarity">
    <text evidence="1">Belongs to the polyphosphate kinase 2 (PPK2) family. Class I subfamily.</text>
</comment>
<sequence>MKIDIKDFEYNGEKKFKIKNSVTKVKDFYESAEEYELMMAEIKEVIDKRQSLMYADDRYAMLMIFQASDAAGKDGTIKAVLSGINPAGISVHSFKRPTQEELNHDFMWRNMVKMPERGKMVFHNRSYYEELLVVKVHPDILLKSERLPLELTKDLDKVWEHRYEDIRNYEKYLNRNGTVVLKFFLNVSKKVQAERLIERIKDPTKNWKFEEGDVKEREFWNDYQEVYEEMVNQTAAKHAPWYVVPADDKKNMRLIVSSIILHHIKALEMAYPEADEARQATLLQLIKVIEQQNE</sequence>
<dbReference type="InterPro" id="IPR027417">
    <property type="entry name" value="P-loop_NTPase"/>
</dbReference>
<evidence type="ECO:0000256" key="3">
    <source>
        <dbReference type="ARBA" id="ARBA00022777"/>
    </source>
</evidence>
<protein>
    <submittedName>
        <fullName evidence="5">PPK2 family polyphosphate:nucleotide phosphotransferase</fullName>
    </submittedName>
</protein>
<evidence type="ECO:0000256" key="1">
    <source>
        <dbReference type="ARBA" id="ARBA00009924"/>
    </source>
</evidence>
<dbReference type="GO" id="GO:0008976">
    <property type="term" value="F:polyphosphate kinase activity"/>
    <property type="evidence" value="ECO:0007669"/>
    <property type="project" value="InterPro"/>
</dbReference>
<evidence type="ECO:0000313" key="5">
    <source>
        <dbReference type="EMBL" id="MBB6002149.1"/>
    </source>
</evidence>
<evidence type="ECO:0000313" key="6">
    <source>
        <dbReference type="Proteomes" id="UP000524404"/>
    </source>
</evidence>
<gene>
    <name evidence="5" type="ORF">HNP25_000799</name>
</gene>
<dbReference type="PIRSF" id="PIRSF028756">
    <property type="entry name" value="PPK2_prd"/>
    <property type="match status" value="1"/>
</dbReference>
<dbReference type="Gene3D" id="3.40.50.300">
    <property type="entry name" value="P-loop containing nucleotide triphosphate hydrolases"/>
    <property type="match status" value="1"/>
</dbReference>
<keyword evidence="6" id="KW-1185">Reference proteome</keyword>
<dbReference type="Pfam" id="PF03976">
    <property type="entry name" value="PPK2"/>
    <property type="match status" value="1"/>
</dbReference>
<keyword evidence="2 5" id="KW-0808">Transferase</keyword>
<reference evidence="5 6" key="1">
    <citation type="submission" date="2020-08" db="EMBL/GenBank/DDBJ databases">
        <title>Functional genomics of gut bacteria from endangered species of beetles.</title>
        <authorList>
            <person name="Carlos-Shanley C."/>
        </authorList>
    </citation>
    <scope>NUCLEOTIDE SEQUENCE [LARGE SCALE GENOMIC DNA]</scope>
    <source>
        <strain evidence="5 6">S00070</strain>
    </source>
</reference>
<dbReference type="InterPro" id="IPR016898">
    <property type="entry name" value="Polyphosphate_phosphotransfera"/>
</dbReference>
<dbReference type="InterPro" id="IPR022488">
    <property type="entry name" value="PPK2-related"/>
</dbReference>
<dbReference type="RefSeq" id="WP_184130615.1">
    <property type="nucleotide sequence ID" value="NZ_JACHKT010000004.1"/>
</dbReference>
<keyword evidence="3" id="KW-0418">Kinase</keyword>
<evidence type="ECO:0000256" key="2">
    <source>
        <dbReference type="ARBA" id="ARBA00022679"/>
    </source>
</evidence>
<accession>A0A841EL68</accession>
<organism evidence="5 6">
    <name type="scientific">Arcicella rosea</name>
    <dbReference type="NCBI Taxonomy" id="502909"/>
    <lineage>
        <taxon>Bacteria</taxon>
        <taxon>Pseudomonadati</taxon>
        <taxon>Bacteroidota</taxon>
        <taxon>Cytophagia</taxon>
        <taxon>Cytophagales</taxon>
        <taxon>Flectobacillaceae</taxon>
        <taxon>Arcicella</taxon>
    </lineage>
</organism>